<gene>
    <name evidence="1" type="ORF">OLW01_08835</name>
</gene>
<name>A0ABY7AJJ5_9ALTE</name>
<reference evidence="1" key="1">
    <citation type="submission" date="2022-10" db="EMBL/GenBank/DDBJ databases">
        <title>Catenovulum adriacola sp. nov. isolated in the Harbour of Susak.</title>
        <authorList>
            <person name="Schoch T."/>
            <person name="Reich S.J."/>
            <person name="Stoeferle S."/>
            <person name="Flaiz M."/>
            <person name="Kazda M."/>
            <person name="Riedel C.U."/>
            <person name="Duerre P."/>
        </authorList>
    </citation>
    <scope>NUCLEOTIDE SEQUENCE</scope>
    <source>
        <strain evidence="1">TS8</strain>
    </source>
</reference>
<accession>A0ABY7AJJ5</accession>
<dbReference type="Proteomes" id="UP001163726">
    <property type="component" value="Chromosome"/>
</dbReference>
<dbReference type="RefSeq" id="WP_268073488.1">
    <property type="nucleotide sequence ID" value="NZ_CP109965.1"/>
</dbReference>
<proteinExistence type="predicted"/>
<keyword evidence="2" id="KW-1185">Reference proteome</keyword>
<evidence type="ECO:0008006" key="3">
    <source>
        <dbReference type="Google" id="ProtNLM"/>
    </source>
</evidence>
<evidence type="ECO:0000313" key="2">
    <source>
        <dbReference type="Proteomes" id="UP001163726"/>
    </source>
</evidence>
<protein>
    <recommendedName>
        <fullName evidence="3">Orphan protein</fullName>
    </recommendedName>
</protein>
<dbReference type="EMBL" id="CP109965">
    <property type="protein sequence ID" value="WAJ69291.1"/>
    <property type="molecule type" value="Genomic_DNA"/>
</dbReference>
<evidence type="ECO:0000313" key="1">
    <source>
        <dbReference type="EMBL" id="WAJ69291.1"/>
    </source>
</evidence>
<organism evidence="1 2">
    <name type="scientific">Catenovulum adriaticum</name>
    <dbReference type="NCBI Taxonomy" id="2984846"/>
    <lineage>
        <taxon>Bacteria</taxon>
        <taxon>Pseudomonadati</taxon>
        <taxon>Pseudomonadota</taxon>
        <taxon>Gammaproteobacteria</taxon>
        <taxon>Alteromonadales</taxon>
        <taxon>Alteromonadaceae</taxon>
        <taxon>Catenovulum</taxon>
    </lineage>
</organism>
<sequence length="90" mass="10523">MKELISVHHYLVGADDLADWHENNELAADNYNQVIHTVYQMADDDIETEQLEGLLEQVWHALAADEYLSEFEDESEIMLWVETFLKAQNQ</sequence>